<protein>
    <submittedName>
        <fullName evidence="5">Proteasome subunit alpha type-1-a</fullName>
    </submittedName>
</protein>
<feature type="domain" description="LOB" evidence="4">
    <location>
        <begin position="40"/>
        <end position="142"/>
    </location>
</feature>
<dbReference type="Gene3D" id="3.60.20.10">
    <property type="entry name" value="Glutamine Phosphoribosylpyrophosphate, subunit 1, domain 1"/>
    <property type="match status" value="1"/>
</dbReference>
<dbReference type="Pfam" id="PF00227">
    <property type="entry name" value="Proteasome"/>
    <property type="match status" value="1"/>
</dbReference>
<keyword evidence="2 5" id="KW-0647">Proteasome</keyword>
<evidence type="ECO:0000256" key="3">
    <source>
        <dbReference type="SAM" id="MobiDB-lite"/>
    </source>
</evidence>
<dbReference type="InterPro" id="IPR001353">
    <property type="entry name" value="Proteasome_sua/b"/>
</dbReference>
<gene>
    <name evidence="5" type="primary">PAF1_0</name>
    <name evidence="5" type="ORF">A4A49_42270</name>
</gene>
<dbReference type="EMBL" id="MJEQ01008302">
    <property type="protein sequence ID" value="OIT19278.1"/>
    <property type="molecule type" value="Genomic_DNA"/>
</dbReference>
<proteinExistence type="inferred from homology"/>
<dbReference type="PANTHER" id="PTHR11599">
    <property type="entry name" value="PROTEASOME SUBUNIT ALPHA/BETA"/>
    <property type="match status" value="1"/>
</dbReference>
<dbReference type="STRING" id="49451.A0A1J6JPV7"/>
<evidence type="ECO:0000256" key="1">
    <source>
        <dbReference type="ARBA" id="ARBA00005474"/>
    </source>
</evidence>
<reference evidence="5" key="1">
    <citation type="submission" date="2016-11" db="EMBL/GenBank/DDBJ databases">
        <title>The genome of Nicotiana attenuata.</title>
        <authorList>
            <person name="Xu S."/>
            <person name="Brockmoeller T."/>
            <person name="Gaquerel E."/>
            <person name="Navarro A."/>
            <person name="Kuhl H."/>
            <person name="Gase K."/>
            <person name="Ling Z."/>
            <person name="Zhou W."/>
            <person name="Kreitzer C."/>
            <person name="Stanke M."/>
            <person name="Tang H."/>
            <person name="Lyons E."/>
            <person name="Pandey P."/>
            <person name="Pandey S.P."/>
            <person name="Timmermann B."/>
            <person name="Baldwin I.T."/>
        </authorList>
    </citation>
    <scope>NUCLEOTIDE SEQUENCE [LARGE SCALE GENOMIC DNA]</scope>
    <source>
        <strain evidence="5">UT</strain>
    </source>
</reference>
<name>A0A1J6JPV7_NICAT</name>
<dbReference type="GO" id="GO:0051603">
    <property type="term" value="P:proteolysis involved in protein catabolic process"/>
    <property type="evidence" value="ECO:0007669"/>
    <property type="project" value="InterPro"/>
</dbReference>
<dbReference type="SUPFAM" id="SSF56235">
    <property type="entry name" value="N-terminal nucleophile aminohydrolases (Ntn hydrolases)"/>
    <property type="match status" value="1"/>
</dbReference>
<evidence type="ECO:0000313" key="6">
    <source>
        <dbReference type="Proteomes" id="UP000187609"/>
    </source>
</evidence>
<dbReference type="InterPro" id="IPR050115">
    <property type="entry name" value="Proteasome_alpha"/>
</dbReference>
<evidence type="ECO:0000259" key="4">
    <source>
        <dbReference type="PROSITE" id="PS50891"/>
    </source>
</evidence>
<keyword evidence="6" id="KW-1185">Reference proteome</keyword>
<comment type="caution">
    <text evidence="5">The sequence shown here is derived from an EMBL/GenBank/DDBJ whole genome shotgun (WGS) entry which is preliminary data.</text>
</comment>
<evidence type="ECO:0000256" key="2">
    <source>
        <dbReference type="ARBA" id="ARBA00022942"/>
    </source>
</evidence>
<dbReference type="InterPro" id="IPR004883">
    <property type="entry name" value="LOB"/>
</dbReference>
<dbReference type="PROSITE" id="PS50891">
    <property type="entry name" value="LOB"/>
    <property type="match status" value="1"/>
</dbReference>
<dbReference type="InterPro" id="IPR029055">
    <property type="entry name" value="Ntn_hydrolases_N"/>
</dbReference>
<accession>A0A1J6JPV7</accession>
<feature type="compositionally biased region" description="Low complexity" evidence="3">
    <location>
        <begin position="213"/>
        <end position="234"/>
    </location>
</feature>
<organism evidence="5 6">
    <name type="scientific">Nicotiana attenuata</name>
    <name type="common">Coyote tobacco</name>
    <dbReference type="NCBI Taxonomy" id="49451"/>
    <lineage>
        <taxon>Eukaryota</taxon>
        <taxon>Viridiplantae</taxon>
        <taxon>Streptophyta</taxon>
        <taxon>Embryophyta</taxon>
        <taxon>Tracheophyta</taxon>
        <taxon>Spermatophyta</taxon>
        <taxon>Magnoliopsida</taxon>
        <taxon>eudicotyledons</taxon>
        <taxon>Gunneridae</taxon>
        <taxon>Pentapetalae</taxon>
        <taxon>asterids</taxon>
        <taxon>lamiids</taxon>
        <taxon>Solanales</taxon>
        <taxon>Solanaceae</taxon>
        <taxon>Nicotianoideae</taxon>
        <taxon>Nicotianeae</taxon>
        <taxon>Nicotiana</taxon>
    </lineage>
</organism>
<dbReference type="SMR" id="A0A1J6JPV7"/>
<dbReference type="AlphaFoldDB" id="A0A1J6JPV7"/>
<dbReference type="OMA" id="IAILVPH"/>
<dbReference type="Gramene" id="OIT19278">
    <property type="protein sequence ID" value="OIT19278"/>
    <property type="gene ID" value="A4A49_42270"/>
</dbReference>
<comment type="similarity">
    <text evidence="1">Belongs to the LOB domain-containing protein family.</text>
</comment>
<dbReference type="Proteomes" id="UP000187609">
    <property type="component" value="Unassembled WGS sequence"/>
</dbReference>
<dbReference type="GO" id="GO:0005839">
    <property type="term" value="C:proteasome core complex"/>
    <property type="evidence" value="ECO:0007669"/>
    <property type="project" value="InterPro"/>
</dbReference>
<evidence type="ECO:0000313" key="5">
    <source>
        <dbReference type="EMBL" id="OIT19278.1"/>
    </source>
</evidence>
<sequence length="243" mass="25801">MDCINKTTIITTSQTLSSSSFSAGGSTAAPPSSPPVVPITPCAACKILCRRCIDKCVLAPYFPPTEPLKFTTAHRVFGASNIIKSLQVCTQRSWKRPYGVGLLVGGLDESGAHLYYNCPSGNYFEYQAFAIGSRSQAAKTYLERRYGSFTDSSRGSLLKDALFALRETLQGEKLTSTNCTVAVLGIGEPFHMLDKDTIQGLINEFELAGEEAPAASTDAAADAESAVPEAVAPTNEGAAPMDI</sequence>
<feature type="region of interest" description="Disordered" evidence="3">
    <location>
        <begin position="213"/>
        <end position="243"/>
    </location>
</feature>